<dbReference type="FunFam" id="3.10.50.40:FF:000006">
    <property type="entry name" value="Peptidyl-prolyl cis-trans isomerase"/>
    <property type="match status" value="1"/>
</dbReference>
<dbReference type="PANTHER" id="PTHR43811">
    <property type="entry name" value="FKBP-TYPE PEPTIDYL-PROLYL CIS-TRANS ISOMERASE FKPA"/>
    <property type="match status" value="1"/>
</dbReference>
<evidence type="ECO:0000256" key="2">
    <source>
        <dbReference type="ARBA" id="ARBA00006577"/>
    </source>
</evidence>
<evidence type="ECO:0000256" key="4">
    <source>
        <dbReference type="ARBA" id="ARBA00023235"/>
    </source>
</evidence>
<dbReference type="PROSITE" id="PS50059">
    <property type="entry name" value="FKBP_PPIASE"/>
    <property type="match status" value="1"/>
</dbReference>
<evidence type="ECO:0000256" key="7">
    <source>
        <dbReference type="SAM" id="Phobius"/>
    </source>
</evidence>
<accession>A0A219B5A6</accession>
<evidence type="ECO:0000256" key="5">
    <source>
        <dbReference type="PROSITE-ProRule" id="PRU00277"/>
    </source>
</evidence>
<dbReference type="OrthoDB" id="9812109at2"/>
<evidence type="ECO:0000313" key="10">
    <source>
        <dbReference type="Proteomes" id="UP000198462"/>
    </source>
</evidence>
<gene>
    <name evidence="9" type="ORF">B5C34_08680</name>
</gene>
<sequence length="164" mass="17682">MAKRSTITDPMPGSEVRQQGIAFWLVLLLVAVVAMGAFSFIGTAHLRMIETESGLRYQVLREGEGETPGPNDQVLVHYEGSLEDGTVFDSSYQRGSPSVFGVSQVIPGWTEGLQLMKPGSRYRFQVPSDLAYGAEGAADGYIPPNSDLTFDVELLDVGQAGPRG</sequence>
<comment type="catalytic activity">
    <reaction evidence="1 5 6">
        <text>[protein]-peptidylproline (omega=180) = [protein]-peptidylproline (omega=0)</text>
        <dbReference type="Rhea" id="RHEA:16237"/>
        <dbReference type="Rhea" id="RHEA-COMP:10747"/>
        <dbReference type="Rhea" id="RHEA-COMP:10748"/>
        <dbReference type="ChEBI" id="CHEBI:83833"/>
        <dbReference type="ChEBI" id="CHEBI:83834"/>
        <dbReference type="EC" id="5.2.1.8"/>
    </reaction>
</comment>
<evidence type="ECO:0000256" key="1">
    <source>
        <dbReference type="ARBA" id="ARBA00000971"/>
    </source>
</evidence>
<evidence type="ECO:0000259" key="8">
    <source>
        <dbReference type="PROSITE" id="PS50059"/>
    </source>
</evidence>
<keyword evidence="7" id="KW-1133">Transmembrane helix</keyword>
<evidence type="ECO:0000313" key="9">
    <source>
        <dbReference type="EMBL" id="OWV33527.1"/>
    </source>
</evidence>
<name>A0A219B5A6_9SPHN</name>
<keyword evidence="7" id="KW-0812">Transmembrane</keyword>
<dbReference type="SUPFAM" id="SSF54534">
    <property type="entry name" value="FKBP-like"/>
    <property type="match status" value="1"/>
</dbReference>
<reference evidence="10" key="1">
    <citation type="submission" date="2017-05" db="EMBL/GenBank/DDBJ databases">
        <authorList>
            <person name="Lin X."/>
        </authorList>
    </citation>
    <scope>NUCLEOTIDE SEQUENCE [LARGE SCALE GENOMIC DNA]</scope>
    <source>
        <strain evidence="10">JLT2012</strain>
    </source>
</reference>
<dbReference type="RefSeq" id="WP_088712299.1">
    <property type="nucleotide sequence ID" value="NZ_NFZT01000001.1"/>
</dbReference>
<dbReference type="Proteomes" id="UP000198462">
    <property type="component" value="Unassembled WGS sequence"/>
</dbReference>
<dbReference type="Pfam" id="PF00254">
    <property type="entry name" value="FKBP_C"/>
    <property type="match status" value="1"/>
</dbReference>
<evidence type="ECO:0000256" key="3">
    <source>
        <dbReference type="ARBA" id="ARBA00023110"/>
    </source>
</evidence>
<protein>
    <recommendedName>
        <fullName evidence="6">Peptidyl-prolyl cis-trans isomerase</fullName>
        <ecNumber evidence="6">5.2.1.8</ecNumber>
    </recommendedName>
</protein>
<dbReference type="EMBL" id="NFZT01000001">
    <property type="protein sequence ID" value="OWV33527.1"/>
    <property type="molecule type" value="Genomic_DNA"/>
</dbReference>
<dbReference type="Gene3D" id="3.10.50.40">
    <property type="match status" value="1"/>
</dbReference>
<dbReference type="AlphaFoldDB" id="A0A219B5A6"/>
<dbReference type="GO" id="GO:0003755">
    <property type="term" value="F:peptidyl-prolyl cis-trans isomerase activity"/>
    <property type="evidence" value="ECO:0007669"/>
    <property type="project" value="UniProtKB-UniRule"/>
</dbReference>
<feature type="domain" description="PPIase FKBP-type" evidence="8">
    <location>
        <begin position="71"/>
        <end position="158"/>
    </location>
</feature>
<keyword evidence="7" id="KW-0472">Membrane</keyword>
<comment type="caution">
    <text evidence="9">The sequence shown here is derived from an EMBL/GenBank/DDBJ whole genome shotgun (WGS) entry which is preliminary data.</text>
</comment>
<evidence type="ECO:0000256" key="6">
    <source>
        <dbReference type="RuleBase" id="RU003915"/>
    </source>
</evidence>
<dbReference type="InterPro" id="IPR001179">
    <property type="entry name" value="PPIase_FKBP_dom"/>
</dbReference>
<keyword evidence="3 5" id="KW-0697">Rotamase</keyword>
<dbReference type="EC" id="5.2.1.8" evidence="6"/>
<organism evidence="9 10">
    <name type="scientific">Pacificimonas flava</name>
    <dbReference type="NCBI Taxonomy" id="1234595"/>
    <lineage>
        <taxon>Bacteria</taxon>
        <taxon>Pseudomonadati</taxon>
        <taxon>Pseudomonadota</taxon>
        <taxon>Alphaproteobacteria</taxon>
        <taxon>Sphingomonadales</taxon>
        <taxon>Sphingosinicellaceae</taxon>
        <taxon>Pacificimonas</taxon>
    </lineage>
</organism>
<keyword evidence="10" id="KW-1185">Reference proteome</keyword>
<keyword evidence="4 5" id="KW-0413">Isomerase</keyword>
<proteinExistence type="inferred from homology"/>
<feature type="transmembrane region" description="Helical" evidence="7">
    <location>
        <begin position="21"/>
        <end position="41"/>
    </location>
</feature>
<comment type="similarity">
    <text evidence="2 6">Belongs to the FKBP-type PPIase family.</text>
</comment>
<dbReference type="PANTHER" id="PTHR43811:SF57">
    <property type="entry name" value="FKBP-TYPE PEPTIDYL-PROLYL CIS-TRANS ISOMERASE FKPA-RELATED"/>
    <property type="match status" value="1"/>
</dbReference>
<dbReference type="InterPro" id="IPR046357">
    <property type="entry name" value="PPIase_dom_sf"/>
</dbReference>